<organism evidence="1 2">
    <name type="scientific">Flavobacterium collinsii</name>
    <dbReference type="NCBI Taxonomy" id="1114861"/>
    <lineage>
        <taxon>Bacteria</taxon>
        <taxon>Pseudomonadati</taxon>
        <taxon>Bacteroidota</taxon>
        <taxon>Flavobacteriia</taxon>
        <taxon>Flavobacteriales</taxon>
        <taxon>Flavobacteriaceae</taxon>
        <taxon>Flavobacterium</taxon>
    </lineage>
</organism>
<evidence type="ECO:0000313" key="2">
    <source>
        <dbReference type="Proteomes" id="UP001152749"/>
    </source>
</evidence>
<dbReference type="Proteomes" id="UP001152749">
    <property type="component" value="Chromosome"/>
</dbReference>
<proteinExistence type="predicted"/>
<gene>
    <name evidence="1" type="ORF">TRV642_1613</name>
</gene>
<reference evidence="1" key="1">
    <citation type="submission" date="2022-09" db="EMBL/GenBank/DDBJ databases">
        <authorList>
            <person name="Duchaud E."/>
        </authorList>
    </citation>
    <scope>NUCLEOTIDE SEQUENCE</scope>
    <source>
        <strain evidence="1">TRV642</strain>
    </source>
</reference>
<protein>
    <recommendedName>
        <fullName evidence="3">WG repeat-containing protein</fullName>
    </recommendedName>
</protein>
<dbReference type="KEGG" id="fcs:TRV642_1613"/>
<evidence type="ECO:0000313" key="1">
    <source>
        <dbReference type="EMBL" id="CAI2766561.1"/>
    </source>
</evidence>
<name>A0A9W4XDW8_9FLAO</name>
<dbReference type="InterPro" id="IPR032774">
    <property type="entry name" value="WG_beta_rep"/>
</dbReference>
<evidence type="ECO:0008006" key="3">
    <source>
        <dbReference type="Google" id="ProtNLM"/>
    </source>
</evidence>
<accession>A0A9W4XDW8</accession>
<dbReference type="Pfam" id="PF14903">
    <property type="entry name" value="WG_beta_rep"/>
    <property type="match status" value="1"/>
</dbReference>
<dbReference type="EMBL" id="OX336425">
    <property type="protein sequence ID" value="CAI2766561.1"/>
    <property type="molecule type" value="Genomic_DNA"/>
</dbReference>
<sequence>MFQKTNIFFQKRYAYIYWKFLFMKQFLSLYLFFFTSSTISAQSKDIWVSFWDKDTTHIGFKDANGAIKITPKFMGFTIARKFDKIIAVTEDTGESWKSYYLTKSGKIVGRDSLYIFDNGPDCENEGYIRFTDQKTDKTGMFNSEGKIAIPADYSALTKVRNGMIIALKGATKEKLGDEHFSWSGGKEYLIDTNNKILIENFGYNDALNFYSLQKSKSPDKDETRENFLGVDGQYYSFINYEKEFKLWLKNNLLSDLSKKNLIKLSFDKITYWKEPTGWASEAKAAFIDQNYNYIKLKLEELKNPKTDYFVSNDGLNPFIFETDEYEVYFNNCNEPKEWIYPIKNIVINSKNKADFKQDHFEFLRTEDGYKLISVTTAKNDLK</sequence>
<dbReference type="AlphaFoldDB" id="A0A9W4XDW8"/>